<reference evidence="2 3" key="1">
    <citation type="submission" date="2015-01" db="EMBL/GenBank/DDBJ databases">
        <title>Evolution of Trichinella species and genotypes.</title>
        <authorList>
            <person name="Korhonen P.K."/>
            <person name="Edoardo P."/>
            <person name="Giuseppe L.R."/>
            <person name="Gasser R.B."/>
        </authorList>
    </citation>
    <scope>NUCLEOTIDE SEQUENCE [LARGE SCALE GENOMIC DNA]</scope>
    <source>
        <strain evidence="2">ISS417</strain>
    </source>
</reference>
<dbReference type="AlphaFoldDB" id="A0A0V0T9G9"/>
<sequence length="183" mass="20910">MVFVGICNRKTWRNTNTLIKAGTAQAKIELSGKSTPALNIGPPSRIGRTETSGFLSRLYCHRQRQLTKLDDYQNKIATMRSRLSSYMKELERAREELTSSTLLPNLLELLNPYWDKACQLAEKYEDSLPIGKPADDIIEWHNFAIEVAKARSIVEDYLKKEKVGDDRRDMKQNSEALSMITSI</sequence>
<proteinExistence type="predicted"/>
<protein>
    <submittedName>
        <fullName evidence="2">Uncharacterized protein</fullName>
    </submittedName>
</protein>
<evidence type="ECO:0000256" key="1">
    <source>
        <dbReference type="SAM" id="Coils"/>
    </source>
</evidence>
<feature type="coiled-coil region" evidence="1">
    <location>
        <begin position="62"/>
        <end position="96"/>
    </location>
</feature>
<dbReference type="Proteomes" id="UP000055048">
    <property type="component" value="Unassembled WGS sequence"/>
</dbReference>
<keyword evidence="3" id="KW-1185">Reference proteome</keyword>
<gene>
    <name evidence="2" type="ORF">T05_12401</name>
</gene>
<dbReference type="EMBL" id="JYDJ01000424">
    <property type="protein sequence ID" value="KRX35617.1"/>
    <property type="molecule type" value="Genomic_DNA"/>
</dbReference>
<comment type="caution">
    <text evidence="2">The sequence shown here is derived from an EMBL/GenBank/DDBJ whole genome shotgun (WGS) entry which is preliminary data.</text>
</comment>
<evidence type="ECO:0000313" key="3">
    <source>
        <dbReference type="Proteomes" id="UP000055048"/>
    </source>
</evidence>
<accession>A0A0V0T9G9</accession>
<dbReference type="STRING" id="144512.A0A0V0T9G9"/>
<organism evidence="2 3">
    <name type="scientific">Trichinella murrelli</name>
    <dbReference type="NCBI Taxonomy" id="144512"/>
    <lineage>
        <taxon>Eukaryota</taxon>
        <taxon>Metazoa</taxon>
        <taxon>Ecdysozoa</taxon>
        <taxon>Nematoda</taxon>
        <taxon>Enoplea</taxon>
        <taxon>Dorylaimia</taxon>
        <taxon>Trichinellida</taxon>
        <taxon>Trichinellidae</taxon>
        <taxon>Trichinella</taxon>
    </lineage>
</organism>
<evidence type="ECO:0000313" key="2">
    <source>
        <dbReference type="EMBL" id="KRX35617.1"/>
    </source>
</evidence>
<keyword evidence="1" id="KW-0175">Coiled coil</keyword>
<name>A0A0V0T9G9_9BILA</name>